<dbReference type="PROSITE" id="PS50876">
    <property type="entry name" value="ZF_INTEGRASE"/>
    <property type="match status" value="1"/>
</dbReference>
<gene>
    <name evidence="12" type="primary">Ervk10</name>
    <name evidence="12" type="ORF">SULDAC_R14394</name>
</gene>
<evidence type="ECO:0000259" key="10">
    <source>
        <dbReference type="PROSITE" id="PS50876"/>
    </source>
</evidence>
<dbReference type="GO" id="GO:0035613">
    <property type="term" value="F:RNA stem-loop binding"/>
    <property type="evidence" value="ECO:0007669"/>
    <property type="project" value="TreeGrafter"/>
</dbReference>
<dbReference type="GO" id="GO:0015074">
    <property type="term" value="P:DNA integration"/>
    <property type="evidence" value="ECO:0007669"/>
    <property type="project" value="InterPro"/>
</dbReference>
<keyword evidence="13" id="KW-1185">Reference proteome</keyword>
<evidence type="ECO:0000259" key="11">
    <source>
        <dbReference type="PROSITE" id="PS50994"/>
    </source>
</evidence>
<evidence type="ECO:0000256" key="4">
    <source>
        <dbReference type="ARBA" id="ARBA00022722"/>
    </source>
</evidence>
<evidence type="ECO:0000256" key="5">
    <source>
        <dbReference type="ARBA" id="ARBA00022723"/>
    </source>
</evidence>
<dbReference type="SUPFAM" id="SSF53098">
    <property type="entry name" value="Ribonuclease H-like"/>
    <property type="match status" value="1"/>
</dbReference>
<keyword evidence="3" id="KW-0548">Nucleotidyltransferase</keyword>
<dbReference type="AlphaFoldDB" id="A0A850ZPD0"/>
<dbReference type="InterPro" id="IPR017856">
    <property type="entry name" value="Integrase-like_N"/>
</dbReference>
<dbReference type="InterPro" id="IPR036397">
    <property type="entry name" value="RNaseH_sf"/>
</dbReference>
<reference evidence="12" key="1">
    <citation type="submission" date="2019-10" db="EMBL/GenBank/DDBJ databases">
        <title>Bird 10,000 Genomes (B10K) Project - Family phase.</title>
        <authorList>
            <person name="Zhang G."/>
        </authorList>
    </citation>
    <scope>NUCLEOTIDE SEQUENCE</scope>
    <source>
        <strain evidence="12">B10K-DU-002-49</strain>
        <tissue evidence="12">Muscle</tissue>
    </source>
</reference>
<keyword evidence="2" id="KW-0808">Transferase</keyword>
<keyword evidence="9" id="KW-0862">Zinc</keyword>
<feature type="non-terminal residue" evidence="12">
    <location>
        <position position="116"/>
    </location>
</feature>
<name>A0A850ZPD0_SULDA</name>
<dbReference type="EMBL" id="WEKW01000505">
    <property type="protein sequence ID" value="NWI22473.1"/>
    <property type="molecule type" value="Genomic_DNA"/>
</dbReference>
<dbReference type="GO" id="GO:0008270">
    <property type="term" value="F:zinc ion binding"/>
    <property type="evidence" value="ECO:0007669"/>
    <property type="project" value="UniProtKB-KW"/>
</dbReference>
<evidence type="ECO:0000256" key="6">
    <source>
        <dbReference type="ARBA" id="ARBA00022759"/>
    </source>
</evidence>
<dbReference type="SUPFAM" id="SSF46919">
    <property type="entry name" value="N-terminal Zn binding domain of HIV integrase"/>
    <property type="match status" value="1"/>
</dbReference>
<proteinExistence type="predicted"/>
<organism evidence="12 13">
    <name type="scientific">Sula dactylatra</name>
    <name type="common">Masked booby</name>
    <dbReference type="NCBI Taxonomy" id="56068"/>
    <lineage>
        <taxon>Eukaryota</taxon>
        <taxon>Metazoa</taxon>
        <taxon>Chordata</taxon>
        <taxon>Craniata</taxon>
        <taxon>Vertebrata</taxon>
        <taxon>Euteleostomi</taxon>
        <taxon>Archelosauria</taxon>
        <taxon>Archosauria</taxon>
        <taxon>Dinosauria</taxon>
        <taxon>Saurischia</taxon>
        <taxon>Theropoda</taxon>
        <taxon>Coelurosauria</taxon>
        <taxon>Aves</taxon>
        <taxon>Neognathae</taxon>
        <taxon>Neoaves</taxon>
        <taxon>Aequornithes</taxon>
        <taxon>Suliformes</taxon>
        <taxon>Sulidae</taxon>
        <taxon>Sula</taxon>
    </lineage>
</organism>
<feature type="non-terminal residue" evidence="12">
    <location>
        <position position="1"/>
    </location>
</feature>
<keyword evidence="4" id="KW-0540">Nuclease</keyword>
<keyword evidence="6" id="KW-0255">Endonuclease</keyword>
<dbReference type="PANTHER" id="PTHR41694:SF3">
    <property type="entry name" value="RNA-DIRECTED DNA POLYMERASE-RELATED"/>
    <property type="match status" value="1"/>
</dbReference>
<dbReference type="Gene3D" id="1.10.10.200">
    <property type="match status" value="1"/>
</dbReference>
<dbReference type="Pfam" id="PF02022">
    <property type="entry name" value="Integrase_Zn"/>
    <property type="match status" value="1"/>
</dbReference>
<dbReference type="PANTHER" id="PTHR41694">
    <property type="entry name" value="ENDOGENOUS RETROVIRUS GROUP K MEMBER POL PROTEIN"/>
    <property type="match status" value="1"/>
</dbReference>
<evidence type="ECO:0000256" key="7">
    <source>
        <dbReference type="ARBA" id="ARBA00022801"/>
    </source>
</evidence>
<protein>
    <recommendedName>
        <fullName evidence="1">RNA-directed DNA polymerase</fullName>
        <ecNumber evidence="1">2.7.7.49</ecNumber>
    </recommendedName>
</protein>
<dbReference type="InterPro" id="IPR003308">
    <property type="entry name" value="Integrase_Zn-bd_dom_N"/>
</dbReference>
<feature type="domain" description="Integrase-type" evidence="10">
    <location>
        <begin position="23"/>
        <end position="64"/>
    </location>
</feature>
<keyword evidence="9" id="KW-0863">Zinc-finger</keyword>
<keyword evidence="7" id="KW-0378">Hydrolase</keyword>
<evidence type="ECO:0000313" key="13">
    <source>
        <dbReference type="Proteomes" id="UP000619137"/>
    </source>
</evidence>
<dbReference type="InterPro" id="IPR001584">
    <property type="entry name" value="Integrase_cat-core"/>
</dbReference>
<dbReference type="PROSITE" id="PS50994">
    <property type="entry name" value="INTEGRASE"/>
    <property type="match status" value="1"/>
</dbReference>
<comment type="caution">
    <text evidence="12">The sequence shown here is derived from an EMBL/GenBank/DDBJ whole genome shotgun (WGS) entry which is preliminary data.</text>
</comment>
<dbReference type="GO" id="GO:0004519">
    <property type="term" value="F:endonuclease activity"/>
    <property type="evidence" value="ECO:0007669"/>
    <property type="project" value="UniProtKB-KW"/>
</dbReference>
<evidence type="ECO:0000256" key="9">
    <source>
        <dbReference type="PROSITE-ProRule" id="PRU00450"/>
    </source>
</evidence>
<feature type="domain" description="Integrase catalytic" evidence="11">
    <location>
        <begin position="71"/>
        <end position="116"/>
    </location>
</feature>
<keyword evidence="8" id="KW-0695">RNA-directed DNA polymerase</keyword>
<evidence type="ECO:0000313" key="12">
    <source>
        <dbReference type="EMBL" id="NWI22473.1"/>
    </source>
</evidence>
<dbReference type="EC" id="2.7.7.49" evidence="1"/>
<accession>A0A850ZPD0</accession>
<sequence length="116" mass="12935">FLTEGNTRADLLTNVALHTPVPNTLPQAHLSHKFFHQAAKVLAKQFAISIGDAKLIVQTCPDCQQQPGPLYTVNPRGLFSLQIWQTDVMHIAEFGKQKYVHVSIDTYSHVVWATAL</sequence>
<evidence type="ECO:0000256" key="1">
    <source>
        <dbReference type="ARBA" id="ARBA00012493"/>
    </source>
</evidence>
<evidence type="ECO:0000256" key="2">
    <source>
        <dbReference type="ARBA" id="ARBA00022679"/>
    </source>
</evidence>
<dbReference type="GO" id="GO:0016787">
    <property type="term" value="F:hydrolase activity"/>
    <property type="evidence" value="ECO:0007669"/>
    <property type="project" value="UniProtKB-KW"/>
</dbReference>
<evidence type="ECO:0000256" key="3">
    <source>
        <dbReference type="ARBA" id="ARBA00022695"/>
    </source>
</evidence>
<dbReference type="InterPro" id="IPR012337">
    <property type="entry name" value="RNaseH-like_sf"/>
</dbReference>
<keyword evidence="5" id="KW-0479">Metal-binding</keyword>
<dbReference type="Gene3D" id="3.30.420.10">
    <property type="entry name" value="Ribonuclease H-like superfamily/Ribonuclease H"/>
    <property type="match status" value="1"/>
</dbReference>
<dbReference type="GO" id="GO:0003964">
    <property type="term" value="F:RNA-directed DNA polymerase activity"/>
    <property type="evidence" value="ECO:0007669"/>
    <property type="project" value="UniProtKB-KW"/>
</dbReference>
<dbReference type="Proteomes" id="UP000619137">
    <property type="component" value="Unassembled WGS sequence"/>
</dbReference>
<evidence type="ECO:0000256" key="8">
    <source>
        <dbReference type="ARBA" id="ARBA00022918"/>
    </source>
</evidence>